<organism evidence="1 2">
    <name type="scientific">Flavobacterium panici</name>
    <dbReference type="NCBI Taxonomy" id="2654843"/>
    <lineage>
        <taxon>Bacteria</taxon>
        <taxon>Pseudomonadati</taxon>
        <taxon>Bacteroidota</taxon>
        <taxon>Flavobacteriia</taxon>
        <taxon>Flavobacteriales</taxon>
        <taxon>Flavobacteriaceae</taxon>
        <taxon>Flavobacterium</taxon>
    </lineage>
</organism>
<reference evidence="1 2" key="1">
    <citation type="submission" date="2020-06" db="EMBL/GenBank/DDBJ databases">
        <authorList>
            <person name="Criscuolo A."/>
        </authorList>
    </citation>
    <scope>NUCLEOTIDE SEQUENCE [LARGE SCALE GENOMIC DNA]</scope>
    <source>
        <strain evidence="1">PXU-55</strain>
    </source>
</reference>
<dbReference type="AlphaFoldDB" id="A0A9N8P2M5"/>
<dbReference type="RefSeq" id="WP_165590668.1">
    <property type="nucleotide sequence ID" value="NZ_CAIJDE010000046.1"/>
</dbReference>
<dbReference type="Proteomes" id="UP000533639">
    <property type="component" value="Unassembled WGS sequence"/>
</dbReference>
<evidence type="ECO:0000313" key="1">
    <source>
        <dbReference type="EMBL" id="CAC9975213.1"/>
    </source>
</evidence>
<gene>
    <name evidence="1" type="ORF">FLAPXU55_02922</name>
</gene>
<name>A0A9N8P2M5_9FLAO</name>
<sequence>MKLSFDSLKEKAEAVVSQELLSTISGGIQDDCHEFTELAKRPHLIQ</sequence>
<protein>
    <submittedName>
        <fullName evidence="1">Uncharacterized protein</fullName>
    </submittedName>
</protein>
<dbReference type="EMBL" id="CAIJDE010000046">
    <property type="protein sequence ID" value="CAC9975213.1"/>
    <property type="molecule type" value="Genomic_DNA"/>
</dbReference>
<keyword evidence="2" id="KW-1185">Reference proteome</keyword>
<proteinExistence type="predicted"/>
<accession>A0A9N8P2M5</accession>
<comment type="caution">
    <text evidence="1">The sequence shown here is derived from an EMBL/GenBank/DDBJ whole genome shotgun (WGS) entry which is preliminary data.</text>
</comment>
<evidence type="ECO:0000313" key="2">
    <source>
        <dbReference type="Proteomes" id="UP000533639"/>
    </source>
</evidence>